<reference evidence="4" key="1">
    <citation type="journal article" date="2014" name="Int. J. Syst. Evol. Microbiol.">
        <title>Complete genome sequence of Corynebacterium casei LMG S-19264T (=DSM 44701T), isolated from a smear-ripened cheese.</title>
        <authorList>
            <consortium name="US DOE Joint Genome Institute (JGI-PGF)"/>
            <person name="Walter F."/>
            <person name="Albersmeier A."/>
            <person name="Kalinowski J."/>
            <person name="Ruckert C."/>
        </authorList>
    </citation>
    <scope>NUCLEOTIDE SEQUENCE</scope>
    <source>
        <strain evidence="4">CGMCC 4.3508</strain>
    </source>
</reference>
<evidence type="ECO:0000256" key="2">
    <source>
        <dbReference type="SAM" id="Phobius"/>
    </source>
</evidence>
<keyword evidence="2" id="KW-0812">Transmembrane</keyword>
<evidence type="ECO:0000259" key="3">
    <source>
        <dbReference type="Pfam" id="PF19803"/>
    </source>
</evidence>
<feature type="transmembrane region" description="Helical" evidence="2">
    <location>
        <begin position="12"/>
        <end position="30"/>
    </location>
</feature>
<gene>
    <name evidence="4" type="ORF">GCM10011588_72110</name>
</gene>
<dbReference type="AlphaFoldDB" id="A0A917W0L6"/>
<sequence>MIRRPRRTVPAILSAGILLAACIAVIVALIQRLTGTHEYLSYDSVARYLHGLTWDDPVVAAVAVAAIAIGALMLLAAVLPGRARVLPLNADTADGIEAGVDRRDLRAMLRVAANSVSGVHSARVKIRRTTVTVTARTDLHNREGMAEEICDVVGTRVQQIGRPVKKVGVRLRGPQRTVRDRRKNRQSHEMLRRSPTHADPRARVPIAAETPSPRTGA</sequence>
<evidence type="ECO:0000256" key="1">
    <source>
        <dbReference type="SAM" id="MobiDB-lite"/>
    </source>
</evidence>
<keyword evidence="2" id="KW-0472">Membrane</keyword>
<evidence type="ECO:0000313" key="4">
    <source>
        <dbReference type="EMBL" id="GGL46804.1"/>
    </source>
</evidence>
<comment type="caution">
    <text evidence="4">The sequence shown here is derived from an EMBL/GenBank/DDBJ whole genome shotgun (WGS) entry which is preliminary data.</text>
</comment>
<evidence type="ECO:0000313" key="5">
    <source>
        <dbReference type="Proteomes" id="UP000638263"/>
    </source>
</evidence>
<dbReference type="RefSeq" id="WP_063916240.1">
    <property type="nucleotide sequence ID" value="NZ_BMMH01000045.1"/>
</dbReference>
<feature type="region of interest" description="Disordered" evidence="1">
    <location>
        <begin position="171"/>
        <end position="217"/>
    </location>
</feature>
<dbReference type="InterPro" id="IPR046253">
    <property type="entry name" value="DUF6286"/>
</dbReference>
<feature type="domain" description="DUF6286" evidence="3">
    <location>
        <begin position="68"/>
        <end position="172"/>
    </location>
</feature>
<feature type="transmembrane region" description="Helical" evidence="2">
    <location>
        <begin position="58"/>
        <end position="79"/>
    </location>
</feature>
<organism evidence="4 5">
    <name type="scientific">Nocardia jinanensis</name>
    <dbReference type="NCBI Taxonomy" id="382504"/>
    <lineage>
        <taxon>Bacteria</taxon>
        <taxon>Bacillati</taxon>
        <taxon>Actinomycetota</taxon>
        <taxon>Actinomycetes</taxon>
        <taxon>Mycobacteriales</taxon>
        <taxon>Nocardiaceae</taxon>
        <taxon>Nocardia</taxon>
    </lineage>
</organism>
<keyword evidence="5" id="KW-1185">Reference proteome</keyword>
<name>A0A917W0L6_9NOCA</name>
<proteinExistence type="predicted"/>
<feature type="compositionally biased region" description="Basic and acidic residues" evidence="1">
    <location>
        <begin position="186"/>
        <end position="202"/>
    </location>
</feature>
<keyword evidence="2" id="KW-1133">Transmembrane helix</keyword>
<dbReference type="PROSITE" id="PS51257">
    <property type="entry name" value="PROKAR_LIPOPROTEIN"/>
    <property type="match status" value="1"/>
</dbReference>
<dbReference type="EMBL" id="BMMH01000045">
    <property type="protein sequence ID" value="GGL46804.1"/>
    <property type="molecule type" value="Genomic_DNA"/>
</dbReference>
<dbReference type="Proteomes" id="UP000638263">
    <property type="component" value="Unassembled WGS sequence"/>
</dbReference>
<accession>A0A917W0L6</accession>
<dbReference type="Pfam" id="PF19803">
    <property type="entry name" value="DUF6286"/>
    <property type="match status" value="1"/>
</dbReference>
<protein>
    <recommendedName>
        <fullName evidence="3">DUF6286 domain-containing protein</fullName>
    </recommendedName>
</protein>
<reference evidence="4" key="2">
    <citation type="submission" date="2020-09" db="EMBL/GenBank/DDBJ databases">
        <authorList>
            <person name="Sun Q."/>
            <person name="Zhou Y."/>
        </authorList>
    </citation>
    <scope>NUCLEOTIDE SEQUENCE</scope>
    <source>
        <strain evidence="4">CGMCC 4.3508</strain>
    </source>
</reference>